<dbReference type="AlphaFoldDB" id="A0A511YKJ5"/>
<comment type="caution">
    <text evidence="1">The sequence shown here is derived from an EMBL/GenBank/DDBJ whole genome shotgun (WGS) entry which is preliminary data.</text>
</comment>
<sequence length="798" mass="87653">MNSGEKVGSKIINGSYNANDLSTNSITYGYSVANAPSTVGAHSFTVLNLDTTNPDYKMQLGFDGDTNEMFSRIKSNGNWTDWSKYATSLQLRNMVTTDTDQNVTGTKSYINSSGNSSLYNNKLHVKGTNGSKAGISFWSNDVGQLLYWDTGFHFKNQFDSAYQFAKASAFIKDGSDNSYVLLGGGGHKPVSEFVSSADFSVVHKFDQSGGINNGSDTRSNKSWFDYNWAGTGMAGSVINFSGLTGNYNVELFAHYGSSSTIGFRTKNGDTGYWGNPQLFWHNGNFNPDSKISTSHPANGITQNYLNGWLTYYGYTDTRKLSPDLIKVGKLQFGFTSWNNDGGNTSLWADFLHFGGYSDASGGNQNLIAFSKNGFGLRQWQGSFQSPAAYQSFVDYWHTGNVNPVRINSGNIIYLAWTNSNELSLQVDNNVIGNLWHTGNIEDYHQYGLGRINANILTDLNTYSASKTGFYSINLSSNSPYSYGTVIKVMRAAEEGTEIATSVWGDGLSFRGYVGSSYTPWREVWHSGNLNPVTLDTPQTIVHQKTFNQGIGLSSGQKINLAGYGDPAHYIKRFDDDTDGFGISTGFAVKPYNDSSKNLLLVDGSGTYVNGNRVWDVGNFNPGWKAERENNAVGIGFEGGNIENPYMKHNAGAAYLATKNWITSSFIPKTHPVAGIGQSQINGWNNSISQSSASEEVILEDDILTIQPDEFSLKGSGSYDVGSRKKLVHVLFREGKEVNIRELVRRQTMVVFNFSKDPVSLNIQGLKSYALSPGMQVTLYTSDQGEVLIYNETGFKKLQ</sequence>
<organism evidence="1 2">
    <name type="scientific">Chryseobacterium hagamense</name>
    <dbReference type="NCBI Taxonomy" id="395935"/>
    <lineage>
        <taxon>Bacteria</taxon>
        <taxon>Pseudomonadati</taxon>
        <taxon>Bacteroidota</taxon>
        <taxon>Flavobacteriia</taxon>
        <taxon>Flavobacteriales</taxon>
        <taxon>Weeksellaceae</taxon>
        <taxon>Chryseobacterium group</taxon>
        <taxon>Chryseobacterium</taxon>
    </lineage>
</organism>
<dbReference type="EMBL" id="BJYJ01000004">
    <property type="protein sequence ID" value="GEN75703.1"/>
    <property type="molecule type" value="Genomic_DNA"/>
</dbReference>
<gene>
    <name evidence="1" type="ORF">CHA01nite_14430</name>
</gene>
<name>A0A511YKJ5_9FLAO</name>
<accession>A0A511YKJ5</accession>
<reference evidence="1 2" key="1">
    <citation type="submission" date="2019-07" db="EMBL/GenBank/DDBJ databases">
        <title>Whole genome shotgun sequence of Chryseobacterium hagamense NBRC 105253.</title>
        <authorList>
            <person name="Hosoyama A."/>
            <person name="Uohara A."/>
            <person name="Ohji S."/>
            <person name="Ichikawa N."/>
        </authorList>
    </citation>
    <scope>NUCLEOTIDE SEQUENCE [LARGE SCALE GENOMIC DNA]</scope>
    <source>
        <strain evidence="1 2">NBRC 105253</strain>
    </source>
</reference>
<dbReference type="Proteomes" id="UP000321863">
    <property type="component" value="Unassembled WGS sequence"/>
</dbReference>
<proteinExistence type="predicted"/>
<evidence type="ECO:0000313" key="2">
    <source>
        <dbReference type="Proteomes" id="UP000321863"/>
    </source>
</evidence>
<protein>
    <submittedName>
        <fullName evidence="1">Uncharacterized protein</fullName>
    </submittedName>
</protein>
<evidence type="ECO:0000313" key="1">
    <source>
        <dbReference type="EMBL" id="GEN75703.1"/>
    </source>
</evidence>
<keyword evidence="2" id="KW-1185">Reference proteome</keyword>
<dbReference type="CDD" id="cd19958">
    <property type="entry name" value="pyocin_knob"/>
    <property type="match status" value="2"/>
</dbReference>